<dbReference type="STRING" id="417292.SAMN05421806_12548"/>
<organism evidence="3 4">
    <name type="scientific">Streptomyces indicus</name>
    <dbReference type="NCBI Taxonomy" id="417292"/>
    <lineage>
        <taxon>Bacteria</taxon>
        <taxon>Bacillati</taxon>
        <taxon>Actinomycetota</taxon>
        <taxon>Actinomycetes</taxon>
        <taxon>Kitasatosporales</taxon>
        <taxon>Streptomycetaceae</taxon>
        <taxon>Streptomyces</taxon>
    </lineage>
</organism>
<keyword evidence="4" id="KW-1185">Reference proteome</keyword>
<keyword evidence="2" id="KW-0472">Membrane</keyword>
<keyword evidence="2" id="KW-0812">Transmembrane</keyword>
<feature type="compositionally biased region" description="Polar residues" evidence="1">
    <location>
        <begin position="147"/>
        <end position="161"/>
    </location>
</feature>
<feature type="transmembrane region" description="Helical" evidence="2">
    <location>
        <begin position="100"/>
        <end position="120"/>
    </location>
</feature>
<gene>
    <name evidence="3" type="ORF">SAMN05421806_12548</name>
</gene>
<name>A0A1G9ISB2_9ACTN</name>
<evidence type="ECO:0000313" key="4">
    <source>
        <dbReference type="Proteomes" id="UP000199155"/>
    </source>
</evidence>
<feature type="region of interest" description="Disordered" evidence="1">
    <location>
        <begin position="139"/>
        <end position="161"/>
    </location>
</feature>
<dbReference type="RefSeq" id="WP_245769714.1">
    <property type="nucleotide sequence ID" value="NZ_FNFF01000025.1"/>
</dbReference>
<dbReference type="EMBL" id="FNFF01000025">
    <property type="protein sequence ID" value="SDL28209.1"/>
    <property type="molecule type" value="Genomic_DNA"/>
</dbReference>
<feature type="transmembrane region" description="Helical" evidence="2">
    <location>
        <begin position="72"/>
        <end position="94"/>
    </location>
</feature>
<evidence type="ECO:0000256" key="2">
    <source>
        <dbReference type="SAM" id="Phobius"/>
    </source>
</evidence>
<dbReference type="Proteomes" id="UP000199155">
    <property type="component" value="Unassembled WGS sequence"/>
</dbReference>
<evidence type="ECO:0000313" key="3">
    <source>
        <dbReference type="EMBL" id="SDL28209.1"/>
    </source>
</evidence>
<evidence type="ECO:0000256" key="1">
    <source>
        <dbReference type="SAM" id="MobiDB-lite"/>
    </source>
</evidence>
<keyword evidence="2" id="KW-1133">Transmembrane helix</keyword>
<dbReference type="AlphaFoldDB" id="A0A1G9ISB2"/>
<protein>
    <submittedName>
        <fullName evidence="3">Uncharacterized protein</fullName>
    </submittedName>
</protein>
<feature type="region of interest" description="Disordered" evidence="1">
    <location>
        <begin position="39"/>
        <end position="65"/>
    </location>
</feature>
<proteinExistence type="predicted"/>
<sequence>MIQPPGRLPDHTAGQHTDNPLTDSVIEAAVRDAIHQTSFRDETPLPTVGDTPPVAQPGRPPMSQRATDASTLMLSGGVASVLVGGAVSLVMWTSGEANSVVVGIVFGAPTTLLLALGRVLRRAGQSMPDEHHHHHYEGLVHQEHSHTTNNNRWWGKSSTRS</sequence>
<reference evidence="3 4" key="1">
    <citation type="submission" date="2016-10" db="EMBL/GenBank/DDBJ databases">
        <authorList>
            <person name="de Groot N.N."/>
        </authorList>
    </citation>
    <scope>NUCLEOTIDE SEQUENCE [LARGE SCALE GENOMIC DNA]</scope>
    <source>
        <strain evidence="3 4">CGMCC 4.5727</strain>
    </source>
</reference>
<accession>A0A1G9ISB2</accession>